<evidence type="ECO:0000256" key="6">
    <source>
        <dbReference type="SAM" id="MobiDB-lite"/>
    </source>
</evidence>
<dbReference type="SUPFAM" id="SSF56801">
    <property type="entry name" value="Acetyl-CoA synthetase-like"/>
    <property type="match status" value="1"/>
</dbReference>
<evidence type="ECO:0000256" key="4">
    <source>
        <dbReference type="ARBA" id="ARBA00023098"/>
    </source>
</evidence>
<evidence type="ECO:0000259" key="7">
    <source>
        <dbReference type="Pfam" id="PF00501"/>
    </source>
</evidence>
<evidence type="ECO:0000256" key="5">
    <source>
        <dbReference type="ARBA" id="ARBA00032875"/>
    </source>
</evidence>
<dbReference type="InterPro" id="IPR020845">
    <property type="entry name" value="AMP-binding_CS"/>
</dbReference>
<dbReference type="EMBL" id="SNYN01000006">
    <property type="protein sequence ID" value="TDQ52509.1"/>
    <property type="molecule type" value="Genomic_DNA"/>
</dbReference>
<dbReference type="InterPro" id="IPR042099">
    <property type="entry name" value="ANL_N_sf"/>
</dbReference>
<dbReference type="Pfam" id="PF23562">
    <property type="entry name" value="AMP-binding_C_3"/>
    <property type="match status" value="1"/>
</dbReference>
<sequence>MREYIRPANTELPPDARLTDIVFKRAAEEPTAVMFKRQESGQWRDVTCKEFHDDVVAVAKALVAAGIEHGDRVGLMSRTRYEWTVVDYAVWSVGGVVVPIYETSSEEQIRWILGDSGSRAVFVEGPQHAERVAAAGDLADLEHTWLIEDGGLKELAASGTGVADQVIEERRTTGTPDDLATLIYTSGTTGRPKGCELTHRNLLFDVENVIHGPVKTVFSLPGRSNLLFLPLAHSFARIIQIGCVESRTVMGHFPSTGPDLVDALGSFKPTFLLAVPRVFEKVYNKAEQKAAAEGKGRIFRAAADTAIAYSRALDAGGPGIGLRIRHAVFARLVYSKILAAVGGEAKYAVSGGSALGTRLGHFFRGIGLTIIEGYGLTETSAPTAANSPEDTRIGTVGRPIPGTGVRIDEDGEILVKGDHVMRGYWKNPKATEEAFTEDHWYRTGDIGELDEDGFLRITGRKKEIIVTAGGKNVAPAVIEDRIRGHAIISQCLVVGDNRNFISALVTIDTEALEFWKQQNGKTGGLAELIDDPDLRAAVQDAVDDGNKAVSKAESVRKFTILPVDFTEDNGYLTASLKVKRHIVTKRFGDEIEKIYSA</sequence>
<feature type="region of interest" description="Disordered" evidence="6">
    <location>
        <begin position="382"/>
        <end position="401"/>
    </location>
</feature>
<comment type="caution">
    <text evidence="8">The sequence shown here is derived from an EMBL/GenBank/DDBJ whole genome shotgun (WGS) entry which is preliminary data.</text>
</comment>
<keyword evidence="4" id="KW-0443">Lipid metabolism</keyword>
<keyword evidence="3" id="KW-0276">Fatty acid metabolism</keyword>
<dbReference type="InterPro" id="IPR000873">
    <property type="entry name" value="AMP-dep_synth/lig_dom"/>
</dbReference>
<dbReference type="Proteomes" id="UP000295281">
    <property type="component" value="Unassembled WGS sequence"/>
</dbReference>
<dbReference type="AlphaFoldDB" id="A0A4V3D8N2"/>
<dbReference type="PROSITE" id="PS00455">
    <property type="entry name" value="AMP_BINDING"/>
    <property type="match status" value="1"/>
</dbReference>
<evidence type="ECO:0000256" key="1">
    <source>
        <dbReference type="ARBA" id="ARBA00006432"/>
    </source>
</evidence>
<dbReference type="OrthoDB" id="9803968at2"/>
<comment type="similarity">
    <text evidence="1">Belongs to the ATP-dependent AMP-binding enzyme family.</text>
</comment>
<dbReference type="RefSeq" id="WP_133741402.1">
    <property type="nucleotide sequence ID" value="NZ_SNYN01000006.1"/>
</dbReference>
<dbReference type="GO" id="GO:0004467">
    <property type="term" value="F:long-chain fatty acid-CoA ligase activity"/>
    <property type="evidence" value="ECO:0007669"/>
    <property type="project" value="TreeGrafter"/>
</dbReference>
<organism evidence="8 9">
    <name type="scientific">Actinorugispora endophytica</name>
    <dbReference type="NCBI Taxonomy" id="1605990"/>
    <lineage>
        <taxon>Bacteria</taxon>
        <taxon>Bacillati</taxon>
        <taxon>Actinomycetota</taxon>
        <taxon>Actinomycetes</taxon>
        <taxon>Streptosporangiales</taxon>
        <taxon>Nocardiopsidaceae</taxon>
        <taxon>Actinorugispora</taxon>
    </lineage>
</organism>
<keyword evidence="9" id="KW-1185">Reference proteome</keyword>
<keyword evidence="2" id="KW-0436">Ligase</keyword>
<name>A0A4V3D8N2_9ACTN</name>
<protein>
    <recommendedName>
        <fullName evidence="5">Acyl-CoA synthetase</fullName>
    </recommendedName>
</protein>
<reference evidence="8 9" key="1">
    <citation type="submission" date="2019-03" db="EMBL/GenBank/DDBJ databases">
        <title>Genomic Encyclopedia of Type Strains, Phase IV (KMG-IV): sequencing the most valuable type-strain genomes for metagenomic binning, comparative biology and taxonomic classification.</title>
        <authorList>
            <person name="Goeker M."/>
        </authorList>
    </citation>
    <scope>NUCLEOTIDE SEQUENCE [LARGE SCALE GENOMIC DNA]</scope>
    <source>
        <strain evidence="8 9">DSM 46770</strain>
    </source>
</reference>
<dbReference type="PANTHER" id="PTHR43272:SF32">
    <property type="entry name" value="AMP-DEPENDENT SYNTHETASE_LIGASE DOMAIN-CONTAINING PROTEIN"/>
    <property type="match status" value="1"/>
</dbReference>
<evidence type="ECO:0000256" key="3">
    <source>
        <dbReference type="ARBA" id="ARBA00022832"/>
    </source>
</evidence>
<dbReference type="PANTHER" id="PTHR43272">
    <property type="entry name" value="LONG-CHAIN-FATTY-ACID--COA LIGASE"/>
    <property type="match status" value="1"/>
</dbReference>
<dbReference type="GO" id="GO:0016020">
    <property type="term" value="C:membrane"/>
    <property type="evidence" value="ECO:0007669"/>
    <property type="project" value="TreeGrafter"/>
</dbReference>
<feature type="domain" description="AMP-dependent synthetase/ligase" evidence="7">
    <location>
        <begin position="24"/>
        <end position="425"/>
    </location>
</feature>
<dbReference type="Pfam" id="PF00501">
    <property type="entry name" value="AMP-binding"/>
    <property type="match status" value="1"/>
</dbReference>
<evidence type="ECO:0000256" key="2">
    <source>
        <dbReference type="ARBA" id="ARBA00022598"/>
    </source>
</evidence>
<proteinExistence type="inferred from homology"/>
<evidence type="ECO:0000313" key="8">
    <source>
        <dbReference type="EMBL" id="TDQ52509.1"/>
    </source>
</evidence>
<evidence type="ECO:0000313" key="9">
    <source>
        <dbReference type="Proteomes" id="UP000295281"/>
    </source>
</evidence>
<accession>A0A4V3D8N2</accession>
<dbReference type="Gene3D" id="3.40.50.12780">
    <property type="entry name" value="N-terminal domain of ligase-like"/>
    <property type="match status" value="1"/>
</dbReference>
<dbReference type="CDD" id="cd05907">
    <property type="entry name" value="VL_LC_FACS_like"/>
    <property type="match status" value="1"/>
</dbReference>
<gene>
    <name evidence="8" type="ORF">EV190_106147</name>
</gene>